<proteinExistence type="predicted"/>
<evidence type="ECO:0000313" key="2">
    <source>
        <dbReference type="EMBL" id="SET33077.1"/>
    </source>
</evidence>
<keyword evidence="1" id="KW-0472">Membrane</keyword>
<keyword evidence="1" id="KW-0812">Transmembrane</keyword>
<accession>A0A1I0DKP5</accession>
<feature type="transmembrane region" description="Helical" evidence="1">
    <location>
        <begin position="12"/>
        <end position="40"/>
    </location>
</feature>
<evidence type="ECO:0000256" key="1">
    <source>
        <dbReference type="SAM" id="Phobius"/>
    </source>
</evidence>
<dbReference type="EMBL" id="FOHO01000004">
    <property type="protein sequence ID" value="SET33077.1"/>
    <property type="molecule type" value="Genomic_DNA"/>
</dbReference>
<name>A0A1I0DKP5_9RHOB</name>
<keyword evidence="3" id="KW-1185">Reference proteome</keyword>
<organism evidence="2 3">
    <name type="scientific">Paracoccus homiensis</name>
    <dbReference type="NCBI Taxonomy" id="364199"/>
    <lineage>
        <taxon>Bacteria</taxon>
        <taxon>Pseudomonadati</taxon>
        <taxon>Pseudomonadota</taxon>
        <taxon>Alphaproteobacteria</taxon>
        <taxon>Rhodobacterales</taxon>
        <taxon>Paracoccaceae</taxon>
        <taxon>Paracoccus</taxon>
    </lineage>
</organism>
<dbReference type="AlphaFoldDB" id="A0A1I0DKP5"/>
<dbReference type="STRING" id="364199.SAMN04489858_104194"/>
<dbReference type="Proteomes" id="UP000199180">
    <property type="component" value="Unassembled WGS sequence"/>
</dbReference>
<sequence>MRPSLNRISTGVVQIFSTLPLLTPTSATILFVLGCLAGYRYRAVWKNEGPRWQLWATGLIAAAAFLILGLVPMSGPN</sequence>
<dbReference type="PROSITE" id="PS51257">
    <property type="entry name" value="PROKAR_LIPOPROTEIN"/>
    <property type="match status" value="1"/>
</dbReference>
<evidence type="ECO:0000313" key="3">
    <source>
        <dbReference type="Proteomes" id="UP000199180"/>
    </source>
</evidence>
<keyword evidence="1" id="KW-1133">Transmembrane helix</keyword>
<reference evidence="2 3" key="1">
    <citation type="submission" date="2016-10" db="EMBL/GenBank/DDBJ databases">
        <authorList>
            <person name="de Groot N.N."/>
        </authorList>
    </citation>
    <scope>NUCLEOTIDE SEQUENCE [LARGE SCALE GENOMIC DNA]</scope>
    <source>
        <strain evidence="2 3">DSM 17862</strain>
    </source>
</reference>
<feature type="transmembrane region" description="Helical" evidence="1">
    <location>
        <begin position="52"/>
        <end position="71"/>
    </location>
</feature>
<protein>
    <submittedName>
        <fullName evidence="2">Uncharacterized protein</fullName>
    </submittedName>
</protein>
<gene>
    <name evidence="2" type="ORF">SAMN04489858_104194</name>
</gene>